<feature type="transmembrane region" description="Helical" evidence="1">
    <location>
        <begin position="110"/>
        <end position="130"/>
    </location>
</feature>
<gene>
    <name evidence="3" type="ORF">QZM33_26165</name>
</gene>
<sequence length="304" mass="31106">MNTLSSSPSSSSTRDARQRLVAAGAVAFTIVSWASAFPFIRIGLHGLTPLQLAAARFATAAVLALAWLAWRRPPKPSRGDALRFLACGLLGIALYNALLNTGEQTVSAGAASFIVNTLPIFTALLAAVFLHERFNRWGWLGSLVSLAGIAVIAHGQPGGLVLGSGSTLILGAALCSASYFVLQRRLIPVYGALPCTAYTLLAGAVLLAPWLPGALAALGDGASHETVSAVLVLGIFPAALGYAAWSFALGHFGAARASSFLYLTPAVATAMSMMLTGERPGIGTVGGGLLAIVGVVVVALRGRA</sequence>
<feature type="transmembrane region" description="Helical" evidence="1">
    <location>
        <begin position="137"/>
        <end position="154"/>
    </location>
</feature>
<feature type="domain" description="EamA" evidence="2">
    <location>
        <begin position="164"/>
        <end position="299"/>
    </location>
</feature>
<dbReference type="PANTHER" id="PTHR12715:SF4">
    <property type="entry name" value="EAMA DOMAIN-CONTAINING PROTEIN"/>
    <property type="match status" value="1"/>
</dbReference>
<keyword evidence="1" id="KW-1133">Transmembrane helix</keyword>
<dbReference type="Gene3D" id="1.10.3730.20">
    <property type="match status" value="1"/>
</dbReference>
<feature type="domain" description="EamA" evidence="2">
    <location>
        <begin position="27"/>
        <end position="152"/>
    </location>
</feature>
<dbReference type="InterPro" id="IPR052756">
    <property type="entry name" value="Alkyne_AA_exporter"/>
</dbReference>
<feature type="transmembrane region" description="Helical" evidence="1">
    <location>
        <begin position="82"/>
        <end position="98"/>
    </location>
</feature>
<dbReference type="SUPFAM" id="SSF103481">
    <property type="entry name" value="Multidrug resistance efflux transporter EmrE"/>
    <property type="match status" value="2"/>
</dbReference>
<dbReference type="Proteomes" id="UP001171620">
    <property type="component" value="Unassembled WGS sequence"/>
</dbReference>
<keyword evidence="1" id="KW-0472">Membrane</keyword>
<name>A0AAW7T544_BURVI</name>
<dbReference type="AlphaFoldDB" id="A0AAW7T544"/>
<feature type="transmembrane region" description="Helical" evidence="1">
    <location>
        <begin position="257"/>
        <end position="275"/>
    </location>
</feature>
<proteinExistence type="predicted"/>
<dbReference type="Pfam" id="PF00892">
    <property type="entry name" value="EamA"/>
    <property type="match status" value="2"/>
</dbReference>
<accession>A0AAW7T544</accession>
<dbReference type="PANTHER" id="PTHR12715">
    <property type="entry name" value="TRANSPORTER, DRUG/METABOLITE EXPORTER FAMILY"/>
    <property type="match status" value="1"/>
</dbReference>
<feature type="transmembrane region" description="Helical" evidence="1">
    <location>
        <begin position="160"/>
        <end position="182"/>
    </location>
</feature>
<evidence type="ECO:0000313" key="4">
    <source>
        <dbReference type="Proteomes" id="UP001171620"/>
    </source>
</evidence>
<dbReference type="InterPro" id="IPR037185">
    <property type="entry name" value="EmrE-like"/>
</dbReference>
<dbReference type="EMBL" id="JAUJRV010000030">
    <property type="protein sequence ID" value="MDN7798431.1"/>
    <property type="molecule type" value="Genomic_DNA"/>
</dbReference>
<dbReference type="RefSeq" id="WP_059695294.1">
    <property type="nucleotide sequence ID" value="NZ_CADFFL010000023.1"/>
</dbReference>
<dbReference type="GO" id="GO:0016020">
    <property type="term" value="C:membrane"/>
    <property type="evidence" value="ECO:0007669"/>
    <property type="project" value="InterPro"/>
</dbReference>
<reference evidence="3" key="1">
    <citation type="submission" date="2023-07" db="EMBL/GenBank/DDBJ databases">
        <title>A collection of bacterial strains from the Burkholderia cepacia Research Laboratory and Repository.</title>
        <authorList>
            <person name="Lipuma J."/>
            <person name="Spilker T."/>
            <person name="Caverly L."/>
        </authorList>
    </citation>
    <scope>NUCLEOTIDE SEQUENCE</scope>
    <source>
        <strain evidence="3">AU44268</strain>
    </source>
</reference>
<comment type="caution">
    <text evidence="3">The sequence shown here is derived from an EMBL/GenBank/DDBJ whole genome shotgun (WGS) entry which is preliminary data.</text>
</comment>
<organism evidence="3 4">
    <name type="scientific">Burkholderia vietnamiensis</name>
    <dbReference type="NCBI Taxonomy" id="60552"/>
    <lineage>
        <taxon>Bacteria</taxon>
        <taxon>Pseudomonadati</taxon>
        <taxon>Pseudomonadota</taxon>
        <taxon>Betaproteobacteria</taxon>
        <taxon>Burkholderiales</taxon>
        <taxon>Burkholderiaceae</taxon>
        <taxon>Burkholderia</taxon>
        <taxon>Burkholderia cepacia complex</taxon>
    </lineage>
</organism>
<feature type="transmembrane region" description="Helical" evidence="1">
    <location>
        <begin position="52"/>
        <end position="70"/>
    </location>
</feature>
<feature type="transmembrane region" description="Helical" evidence="1">
    <location>
        <begin position="226"/>
        <end position="245"/>
    </location>
</feature>
<evidence type="ECO:0000313" key="3">
    <source>
        <dbReference type="EMBL" id="MDN7798431.1"/>
    </source>
</evidence>
<feature type="transmembrane region" description="Helical" evidence="1">
    <location>
        <begin position="20"/>
        <end position="40"/>
    </location>
</feature>
<evidence type="ECO:0000259" key="2">
    <source>
        <dbReference type="Pfam" id="PF00892"/>
    </source>
</evidence>
<feature type="transmembrane region" description="Helical" evidence="1">
    <location>
        <begin position="189"/>
        <end position="211"/>
    </location>
</feature>
<dbReference type="InterPro" id="IPR000620">
    <property type="entry name" value="EamA_dom"/>
</dbReference>
<protein>
    <submittedName>
        <fullName evidence="3">DMT family transporter</fullName>
    </submittedName>
</protein>
<keyword evidence="1" id="KW-0812">Transmembrane</keyword>
<feature type="transmembrane region" description="Helical" evidence="1">
    <location>
        <begin position="281"/>
        <end position="300"/>
    </location>
</feature>
<evidence type="ECO:0000256" key="1">
    <source>
        <dbReference type="SAM" id="Phobius"/>
    </source>
</evidence>